<dbReference type="InterPro" id="IPR018580">
    <property type="entry name" value="Uncharacterised_YfhO"/>
</dbReference>
<sequence length="76" mass="8989">MLVVWAFMGVYPFGDETLMSVDFGQQYIDFFRLYKRTLWTGDLSNLFYSFSKSIGGTMISNWAYYLMSPFYLIYAL</sequence>
<dbReference type="Pfam" id="PF09586">
    <property type="entry name" value="YfhO"/>
    <property type="match status" value="1"/>
</dbReference>
<name>A0A7X8C4D3_9LACT</name>
<reference evidence="1 2" key="1">
    <citation type="journal article" date="2020" name="Biotechnol. Biofuels">
        <title>New insights from the biogas microbiome by comprehensive genome-resolved metagenomics of nearly 1600 species originating from multiple anaerobic digesters.</title>
        <authorList>
            <person name="Campanaro S."/>
            <person name="Treu L."/>
            <person name="Rodriguez-R L.M."/>
            <person name="Kovalovszki A."/>
            <person name="Ziels R.M."/>
            <person name="Maus I."/>
            <person name="Zhu X."/>
            <person name="Kougias P.G."/>
            <person name="Basile A."/>
            <person name="Luo G."/>
            <person name="Schluter A."/>
            <person name="Konstantinidis K.T."/>
            <person name="Angelidaki I."/>
        </authorList>
    </citation>
    <scope>NUCLEOTIDE SEQUENCE [LARGE SCALE GENOMIC DNA]</scope>
    <source>
        <strain evidence="1">AS23ysBPME_34</strain>
    </source>
</reference>
<proteinExistence type="predicted"/>
<dbReference type="RefSeq" id="WP_276648759.1">
    <property type="nucleotide sequence ID" value="NZ_JAAYSM010000231.1"/>
</dbReference>
<evidence type="ECO:0000313" key="2">
    <source>
        <dbReference type="Proteomes" id="UP000541058"/>
    </source>
</evidence>
<feature type="non-terminal residue" evidence="1">
    <location>
        <position position="76"/>
    </location>
</feature>
<organism evidence="1 2">
    <name type="scientific">Globicatella sulfidifaciens</name>
    <dbReference type="NCBI Taxonomy" id="136093"/>
    <lineage>
        <taxon>Bacteria</taxon>
        <taxon>Bacillati</taxon>
        <taxon>Bacillota</taxon>
        <taxon>Bacilli</taxon>
        <taxon>Lactobacillales</taxon>
        <taxon>Aerococcaceae</taxon>
        <taxon>Globicatella</taxon>
    </lineage>
</organism>
<gene>
    <name evidence="1" type="ORF">GX355_07215</name>
</gene>
<dbReference type="EMBL" id="JAAYSM010000231">
    <property type="protein sequence ID" value="NLJ18637.1"/>
    <property type="molecule type" value="Genomic_DNA"/>
</dbReference>
<evidence type="ECO:0000313" key="1">
    <source>
        <dbReference type="EMBL" id="NLJ18637.1"/>
    </source>
</evidence>
<accession>A0A7X8C4D3</accession>
<protein>
    <submittedName>
        <fullName evidence="1">YfhO family protein</fullName>
    </submittedName>
</protein>
<dbReference type="Proteomes" id="UP000541058">
    <property type="component" value="Unassembled WGS sequence"/>
</dbReference>
<dbReference type="AlphaFoldDB" id="A0A7X8C4D3"/>
<comment type="caution">
    <text evidence="1">The sequence shown here is derived from an EMBL/GenBank/DDBJ whole genome shotgun (WGS) entry which is preliminary data.</text>
</comment>